<keyword evidence="6 12" id="KW-0812">Transmembrane</keyword>
<feature type="transmembrane region" description="Helical" evidence="12">
    <location>
        <begin position="356"/>
        <end position="377"/>
    </location>
</feature>
<evidence type="ECO:0000256" key="4">
    <source>
        <dbReference type="ARBA" id="ARBA00022475"/>
    </source>
</evidence>
<comment type="subcellular location">
    <subcellularLocation>
        <location evidence="12">Cell membrane</location>
        <topology evidence="12">Multi-pass membrane protein</topology>
    </subcellularLocation>
    <subcellularLocation>
        <location evidence="1">Membrane</location>
        <topology evidence="1">Multi-pass membrane protein</topology>
    </subcellularLocation>
</comment>
<feature type="domain" description="K+ potassium transporter integral membrane" evidence="14">
    <location>
        <begin position="29"/>
        <end position="471"/>
    </location>
</feature>
<proteinExistence type="inferred from homology"/>
<evidence type="ECO:0000256" key="1">
    <source>
        <dbReference type="ARBA" id="ARBA00004141"/>
    </source>
</evidence>
<evidence type="ECO:0000256" key="8">
    <source>
        <dbReference type="ARBA" id="ARBA00022958"/>
    </source>
</evidence>
<dbReference type="Proteomes" id="UP000198263">
    <property type="component" value="Unassembled WGS sequence"/>
</dbReference>
<feature type="transmembrane region" description="Helical" evidence="12">
    <location>
        <begin position="304"/>
        <end position="324"/>
    </location>
</feature>
<keyword evidence="17" id="KW-1185">Reference proteome</keyword>
<keyword evidence="3 12" id="KW-0813">Transport</keyword>
<dbReference type="RefSeq" id="WP_040053506.1">
    <property type="nucleotide sequence ID" value="NZ_FCNV02000014.1"/>
</dbReference>
<keyword evidence="10 12" id="KW-0406">Ion transport</keyword>
<feature type="transmembrane region" description="Helical" evidence="12">
    <location>
        <begin position="412"/>
        <end position="436"/>
    </location>
</feature>
<comment type="caution">
    <text evidence="16">The sequence shown here is derived from an EMBL/GenBank/DDBJ whole genome shotgun (WGS) entry which is preliminary data.</text>
</comment>
<organism evidence="16 17">
    <name type="scientific">Caballeronia concitans</name>
    <dbReference type="NCBI Taxonomy" id="1777133"/>
    <lineage>
        <taxon>Bacteria</taxon>
        <taxon>Pseudomonadati</taxon>
        <taxon>Pseudomonadota</taxon>
        <taxon>Betaproteobacteria</taxon>
        <taxon>Burkholderiales</taxon>
        <taxon>Burkholderiaceae</taxon>
        <taxon>Caballeronia</taxon>
    </lineage>
</organism>
<feature type="transmembrane region" description="Helical" evidence="12">
    <location>
        <begin position="121"/>
        <end position="145"/>
    </location>
</feature>
<feature type="transmembrane region" description="Helical" evidence="12">
    <location>
        <begin position="25"/>
        <end position="47"/>
    </location>
</feature>
<evidence type="ECO:0000256" key="11">
    <source>
        <dbReference type="ARBA" id="ARBA00023136"/>
    </source>
</evidence>
<keyword evidence="9 12" id="KW-1133">Transmembrane helix</keyword>
<evidence type="ECO:0000256" key="5">
    <source>
        <dbReference type="ARBA" id="ARBA00022538"/>
    </source>
</evidence>
<keyword evidence="11 12" id="KW-0472">Membrane</keyword>
<evidence type="ECO:0000259" key="15">
    <source>
        <dbReference type="Pfam" id="PF22776"/>
    </source>
</evidence>
<evidence type="ECO:0000313" key="17">
    <source>
        <dbReference type="Proteomes" id="UP000198263"/>
    </source>
</evidence>
<dbReference type="InterPro" id="IPR003855">
    <property type="entry name" value="K+_transporter"/>
</dbReference>
<dbReference type="InterPro" id="IPR023051">
    <property type="entry name" value="Kup"/>
</dbReference>
<dbReference type="OrthoDB" id="9805577at2"/>
<dbReference type="EMBL" id="FCNV02000014">
    <property type="protein sequence ID" value="SAL47325.1"/>
    <property type="molecule type" value="Genomic_DNA"/>
</dbReference>
<evidence type="ECO:0000256" key="7">
    <source>
        <dbReference type="ARBA" id="ARBA00022847"/>
    </source>
</evidence>
<evidence type="ECO:0000256" key="2">
    <source>
        <dbReference type="ARBA" id="ARBA00007019"/>
    </source>
</evidence>
<evidence type="ECO:0000313" key="16">
    <source>
        <dbReference type="EMBL" id="SAL47325.1"/>
    </source>
</evidence>
<comment type="similarity">
    <text evidence="2 12">Belongs to the HAK/KUP transporter (TC 2.A.72) family.</text>
</comment>
<dbReference type="AlphaFoldDB" id="A0A658R3L2"/>
<dbReference type="Pfam" id="PF02705">
    <property type="entry name" value="K_trans"/>
    <property type="match status" value="1"/>
</dbReference>
<protein>
    <recommendedName>
        <fullName evidence="12">Probable potassium transport system protein Kup</fullName>
    </recommendedName>
</protein>
<dbReference type="GO" id="GO:0005886">
    <property type="term" value="C:plasma membrane"/>
    <property type="evidence" value="ECO:0007669"/>
    <property type="project" value="UniProtKB-SubCell"/>
</dbReference>
<dbReference type="Pfam" id="PF22776">
    <property type="entry name" value="K_trans_C"/>
    <property type="match status" value="1"/>
</dbReference>
<sequence length="643" mass="69420">MGATTSEGATPDREHRAPDDPHRRAVYGLALAALGVVYGDIGTSPLYTLKTVFDPSGGLPLQPANVIGIVSLIFWSLTVIVSLKYVALILRASNHGEGGIMALLALAASSVKERRRLRHGLLVVGVMGASLFYGDGVITPAISVLSAVEGLEVAAPVLQPYVVPVTLIALIALFLLQKRGTAGIGAVFGPIMVLWFVVIAVAGAMNIKDAPRILAALDPFEGLAFCLHHRWLAFVALGAVVLSLTGAEALYADMGHFGARPIRLTWFAVVFPALALNYLGQGALLLADPAALQNPFYRLFPSWMLFPMILLSTIATVIASQAVISGTYSMTKQAMQLGFLPRMNVVHTSAREIGQIYVPGINWTLLLAVVAAVLGFGSSTALGSAYGIAVTGTMLITTMLTFFVIRYAWHMNWALCVFATLFFFVIDSMFFSANLLKVAEGGWFPLAIGLLIFTVMATWGRGSEIMAHEAHVRAGTTPLRPFLTSLLTKKPVRVEGTAVFMSADPDGVPHSLLNNLMHNRVLHEHVAFLTVINEPVPWVDNARRLDIQVLGDGCFQVTVRYGFKDEVDLPAALESCRQSGLKFDRSTISYFLSRATVVPTPGTGMALWRERLFAIMLHNVGNVAAYLRLPADRVIELGARIEI</sequence>
<feature type="region of interest" description="Disordered" evidence="13">
    <location>
        <begin position="1"/>
        <end position="20"/>
    </location>
</feature>
<accession>A0A658R3L2</accession>
<keyword evidence="8 12" id="KW-0630">Potassium</keyword>
<keyword evidence="7 12" id="KW-0769">Symport</keyword>
<feature type="transmembrane region" description="Helical" evidence="12">
    <location>
        <begin position="157"/>
        <end position="176"/>
    </location>
</feature>
<comment type="catalytic activity">
    <reaction evidence="12">
        <text>K(+)(in) + H(+)(in) = K(+)(out) + H(+)(out)</text>
        <dbReference type="Rhea" id="RHEA:28490"/>
        <dbReference type="ChEBI" id="CHEBI:15378"/>
        <dbReference type="ChEBI" id="CHEBI:29103"/>
    </reaction>
</comment>
<comment type="function">
    <text evidence="12">Transport of potassium into the cell. Likely operates as a K(+):H(+) symporter.</text>
</comment>
<evidence type="ECO:0000256" key="13">
    <source>
        <dbReference type="SAM" id="MobiDB-lite"/>
    </source>
</evidence>
<gene>
    <name evidence="12" type="primary">kup</name>
    <name evidence="16" type="ORF">AWB72_04953</name>
</gene>
<dbReference type="GO" id="GO:0015079">
    <property type="term" value="F:potassium ion transmembrane transporter activity"/>
    <property type="evidence" value="ECO:0007669"/>
    <property type="project" value="UniProtKB-UniRule"/>
</dbReference>
<evidence type="ECO:0000256" key="3">
    <source>
        <dbReference type="ARBA" id="ARBA00022448"/>
    </source>
</evidence>
<dbReference type="PANTHER" id="PTHR30540">
    <property type="entry name" value="OSMOTIC STRESS POTASSIUM TRANSPORTER"/>
    <property type="match status" value="1"/>
</dbReference>
<evidence type="ECO:0000259" key="14">
    <source>
        <dbReference type="Pfam" id="PF02705"/>
    </source>
</evidence>
<dbReference type="InterPro" id="IPR053951">
    <property type="entry name" value="K_trans_N"/>
</dbReference>
<name>A0A658R3L2_9BURK</name>
<feature type="transmembrane region" description="Helical" evidence="12">
    <location>
        <begin position="183"/>
        <end position="205"/>
    </location>
</feature>
<keyword evidence="4 12" id="KW-1003">Cell membrane</keyword>
<evidence type="ECO:0000256" key="9">
    <source>
        <dbReference type="ARBA" id="ARBA00022989"/>
    </source>
</evidence>
<feature type="transmembrane region" description="Helical" evidence="12">
    <location>
        <begin position="264"/>
        <end position="284"/>
    </location>
</feature>
<keyword evidence="5 12" id="KW-0633">Potassium transport</keyword>
<reference evidence="16 17" key="1">
    <citation type="submission" date="2016-01" db="EMBL/GenBank/DDBJ databases">
        <authorList>
            <person name="Peeters C."/>
        </authorList>
    </citation>
    <scope>NUCLEOTIDE SEQUENCE [LARGE SCALE GENOMIC DNA]</scope>
    <source>
        <strain evidence="16">LMG 29315</strain>
    </source>
</reference>
<feature type="domain" description="K+ potassium transporter C-terminal" evidence="15">
    <location>
        <begin position="496"/>
        <end position="643"/>
    </location>
</feature>
<dbReference type="PANTHER" id="PTHR30540:SF79">
    <property type="entry name" value="LOW AFFINITY POTASSIUM TRANSPORT SYSTEM PROTEIN KUP"/>
    <property type="match status" value="1"/>
</dbReference>
<feature type="transmembrane region" description="Helical" evidence="12">
    <location>
        <begin position="231"/>
        <end position="252"/>
    </location>
</feature>
<evidence type="ECO:0000256" key="12">
    <source>
        <dbReference type="HAMAP-Rule" id="MF_01522"/>
    </source>
</evidence>
<feature type="transmembrane region" description="Helical" evidence="12">
    <location>
        <begin position="442"/>
        <end position="459"/>
    </location>
</feature>
<evidence type="ECO:0000256" key="6">
    <source>
        <dbReference type="ARBA" id="ARBA00022692"/>
    </source>
</evidence>
<feature type="transmembrane region" description="Helical" evidence="12">
    <location>
        <begin position="67"/>
        <end position="87"/>
    </location>
</feature>
<evidence type="ECO:0000256" key="10">
    <source>
        <dbReference type="ARBA" id="ARBA00023065"/>
    </source>
</evidence>
<dbReference type="InterPro" id="IPR053952">
    <property type="entry name" value="K_trans_C"/>
</dbReference>
<feature type="compositionally biased region" description="Basic and acidic residues" evidence="13">
    <location>
        <begin position="10"/>
        <end position="20"/>
    </location>
</feature>
<feature type="transmembrane region" description="Helical" evidence="12">
    <location>
        <begin position="383"/>
        <end position="405"/>
    </location>
</feature>
<dbReference type="HAMAP" id="MF_01522">
    <property type="entry name" value="Kup"/>
    <property type="match status" value="1"/>
</dbReference>
<dbReference type="GO" id="GO:0015293">
    <property type="term" value="F:symporter activity"/>
    <property type="evidence" value="ECO:0007669"/>
    <property type="project" value="UniProtKB-UniRule"/>
</dbReference>